<keyword evidence="3" id="KW-1185">Reference proteome</keyword>
<feature type="region of interest" description="Disordered" evidence="1">
    <location>
        <begin position="117"/>
        <end position="149"/>
    </location>
</feature>
<dbReference type="EMBL" id="JACAZH010000062">
    <property type="protein sequence ID" value="KAF7330732.1"/>
    <property type="molecule type" value="Genomic_DNA"/>
</dbReference>
<feature type="compositionally biased region" description="Pro residues" evidence="1">
    <location>
        <begin position="131"/>
        <end position="141"/>
    </location>
</feature>
<evidence type="ECO:0000256" key="1">
    <source>
        <dbReference type="SAM" id="MobiDB-lite"/>
    </source>
</evidence>
<dbReference type="AlphaFoldDB" id="A0A8H7CC45"/>
<gene>
    <name evidence="2" type="ORF">MSAN_02445800</name>
</gene>
<evidence type="ECO:0000313" key="2">
    <source>
        <dbReference type="EMBL" id="KAF7330732.1"/>
    </source>
</evidence>
<dbReference type="Proteomes" id="UP000623467">
    <property type="component" value="Unassembled WGS sequence"/>
</dbReference>
<feature type="compositionally biased region" description="Low complexity" evidence="1">
    <location>
        <begin position="225"/>
        <end position="236"/>
    </location>
</feature>
<feature type="compositionally biased region" description="Basic and acidic residues" evidence="1">
    <location>
        <begin position="427"/>
        <end position="442"/>
    </location>
</feature>
<feature type="region of interest" description="Disordered" evidence="1">
    <location>
        <begin position="61"/>
        <end position="98"/>
    </location>
</feature>
<feature type="region of interest" description="Disordered" evidence="1">
    <location>
        <begin position="217"/>
        <end position="236"/>
    </location>
</feature>
<proteinExistence type="predicted"/>
<protein>
    <submittedName>
        <fullName evidence="2">Uncharacterized protein</fullName>
    </submittedName>
</protein>
<organism evidence="2 3">
    <name type="scientific">Mycena sanguinolenta</name>
    <dbReference type="NCBI Taxonomy" id="230812"/>
    <lineage>
        <taxon>Eukaryota</taxon>
        <taxon>Fungi</taxon>
        <taxon>Dikarya</taxon>
        <taxon>Basidiomycota</taxon>
        <taxon>Agaricomycotina</taxon>
        <taxon>Agaricomycetes</taxon>
        <taxon>Agaricomycetidae</taxon>
        <taxon>Agaricales</taxon>
        <taxon>Marasmiineae</taxon>
        <taxon>Mycenaceae</taxon>
        <taxon>Mycena</taxon>
    </lineage>
</organism>
<comment type="caution">
    <text evidence="2">The sequence shown here is derived from an EMBL/GenBank/DDBJ whole genome shotgun (WGS) entry which is preliminary data.</text>
</comment>
<name>A0A8H7CC45_9AGAR</name>
<accession>A0A8H7CC45</accession>
<feature type="compositionally biased region" description="Low complexity" evidence="1">
    <location>
        <begin position="364"/>
        <end position="393"/>
    </location>
</feature>
<sequence length="495" mass="53053">MGTATDVIPRLSSFFLSFSTPPIAKHRRPTPSHRWLIFGSHDRVLGADEDDASAHLTRDGHIQAPHPDLLPTSASSTPGPSTTQPSPSSSHADCGYARDARGDRTRQGYIALSMSASGECTSRSRAAPPQTASPPPSLAPPPRRRSKPTSRRAILENLIGQLTSKDPYNATVLAFVDGQSSRMSFCEEADAERAIEKRIRCSRKSELRRKRTFSLRRRPGARQHNPNANPSLNPNANAVGGTMPALLKGMKHGAPAGFGCRALQLLLPRPSSERESVRAAVEARTRTVRLRVVIVGGSYGGANGSSCRKAYRNAFHSSPSKGTSSAMYMQQHERRCTPFHGRGTEDATCVWVPSAQAYKVPALSTATGTSTSSCDASTDSRSSGLGSSSTGTGTERRDSYAAPQPAVRVCAEVPTSLRPATRRRRREERLVGVEQPDTRVREQGVCSGDDSKPACISGQSLPGPRPTPADFAPRRGLALPAPAAARRGVQLRRGV</sequence>
<reference evidence="2" key="1">
    <citation type="submission" date="2020-05" db="EMBL/GenBank/DDBJ databases">
        <title>Mycena genomes resolve the evolution of fungal bioluminescence.</title>
        <authorList>
            <person name="Tsai I.J."/>
        </authorList>
    </citation>
    <scope>NUCLEOTIDE SEQUENCE</scope>
    <source>
        <strain evidence="2">160909Yilan</strain>
    </source>
</reference>
<feature type="region of interest" description="Disordered" evidence="1">
    <location>
        <begin position="364"/>
        <end position="482"/>
    </location>
</feature>
<feature type="compositionally biased region" description="Low complexity" evidence="1">
    <location>
        <begin position="71"/>
        <end position="90"/>
    </location>
</feature>
<evidence type="ECO:0000313" key="3">
    <source>
        <dbReference type="Proteomes" id="UP000623467"/>
    </source>
</evidence>